<evidence type="ECO:0000313" key="3">
    <source>
        <dbReference type="Proteomes" id="UP001518989"/>
    </source>
</evidence>
<organism evidence="2 3">
    <name type="scientific">Roseomonas haemaphysalidis</name>
    <dbReference type="NCBI Taxonomy" id="2768162"/>
    <lineage>
        <taxon>Bacteria</taxon>
        <taxon>Pseudomonadati</taxon>
        <taxon>Pseudomonadota</taxon>
        <taxon>Alphaproteobacteria</taxon>
        <taxon>Acetobacterales</taxon>
        <taxon>Roseomonadaceae</taxon>
        <taxon>Roseomonas</taxon>
    </lineage>
</organism>
<feature type="domain" description="AB hydrolase-1" evidence="1">
    <location>
        <begin position="21"/>
        <end position="260"/>
    </location>
</feature>
<dbReference type="Pfam" id="PF00561">
    <property type="entry name" value="Abhydrolase_1"/>
    <property type="match status" value="1"/>
</dbReference>
<dbReference type="GO" id="GO:0016787">
    <property type="term" value="F:hydrolase activity"/>
    <property type="evidence" value="ECO:0007669"/>
    <property type="project" value="UniProtKB-KW"/>
</dbReference>
<dbReference type="PANTHER" id="PTHR43433:SF4">
    <property type="entry name" value="NON-HEME CHLOROPEROXIDASE-RELATED"/>
    <property type="match status" value="1"/>
</dbReference>
<protein>
    <submittedName>
        <fullName evidence="2">Alpha/beta hydrolase</fullName>
    </submittedName>
</protein>
<evidence type="ECO:0000313" key="2">
    <source>
        <dbReference type="EMBL" id="MBO1080966.1"/>
    </source>
</evidence>
<dbReference type="PRINTS" id="PR00412">
    <property type="entry name" value="EPOXHYDRLASE"/>
</dbReference>
<dbReference type="RefSeq" id="WP_207419137.1">
    <property type="nucleotide sequence ID" value="NZ_CP061177.1"/>
</dbReference>
<dbReference type="InterPro" id="IPR029058">
    <property type="entry name" value="AB_hydrolase_fold"/>
</dbReference>
<dbReference type="InterPro" id="IPR050471">
    <property type="entry name" value="AB_hydrolase"/>
</dbReference>
<dbReference type="PANTHER" id="PTHR43433">
    <property type="entry name" value="HYDROLASE, ALPHA/BETA FOLD FAMILY PROTEIN"/>
    <property type="match status" value="1"/>
</dbReference>
<dbReference type="PRINTS" id="PR00111">
    <property type="entry name" value="ABHYDROLASE"/>
</dbReference>
<dbReference type="EMBL" id="JACTNG010000011">
    <property type="protein sequence ID" value="MBO1080966.1"/>
    <property type="molecule type" value="Genomic_DNA"/>
</dbReference>
<sequence length="274" mass="29863">MAFVKAADGTEIFYKDWGNGKPVVLIHGWPVNADMWEYQAPVLAAAGFRVISYDRRGFGRSGQPWSGYDYDTMSDDLATLMDELDLRDATLVGFSMGGGEVARYMSRHGAKGRVAKAVFVAAVPPFLLRTADNPEGVDRTTFDQMVDGLKADRPHFLAGFGKQFFGAGLLNFAVTNEILDWSLGMAMMASPKATLDCVRAFSETDFRADLPKVTVPTLVIHGTDDATVPPDVSARRAAAALPNARLVEYSGAPHGLFFTEKDKLNQDLIAFIRG</sequence>
<comment type="caution">
    <text evidence="2">The sequence shown here is derived from an EMBL/GenBank/DDBJ whole genome shotgun (WGS) entry which is preliminary data.</text>
</comment>
<gene>
    <name evidence="2" type="ORF">IAI61_18135</name>
</gene>
<dbReference type="InterPro" id="IPR000639">
    <property type="entry name" value="Epox_hydrolase-like"/>
</dbReference>
<evidence type="ECO:0000259" key="1">
    <source>
        <dbReference type="Pfam" id="PF00561"/>
    </source>
</evidence>
<accession>A0ABS3KU37</accession>
<dbReference type="Gene3D" id="3.40.50.1820">
    <property type="entry name" value="alpha/beta hydrolase"/>
    <property type="match status" value="1"/>
</dbReference>
<proteinExistence type="predicted"/>
<keyword evidence="3" id="KW-1185">Reference proteome</keyword>
<dbReference type="Proteomes" id="UP001518989">
    <property type="component" value="Unassembled WGS sequence"/>
</dbReference>
<keyword evidence="2" id="KW-0378">Hydrolase</keyword>
<name>A0ABS3KU37_9PROT</name>
<dbReference type="InterPro" id="IPR000073">
    <property type="entry name" value="AB_hydrolase_1"/>
</dbReference>
<dbReference type="SUPFAM" id="SSF53474">
    <property type="entry name" value="alpha/beta-Hydrolases"/>
    <property type="match status" value="1"/>
</dbReference>
<reference evidence="2 3" key="1">
    <citation type="submission" date="2020-09" db="EMBL/GenBank/DDBJ databases">
        <title>Roseomonas.</title>
        <authorList>
            <person name="Zhu W."/>
        </authorList>
    </citation>
    <scope>NUCLEOTIDE SEQUENCE [LARGE SCALE GENOMIC DNA]</scope>
    <source>
        <strain evidence="2 3">573</strain>
    </source>
</reference>